<feature type="domain" description="Major facilitator superfamily (MFS) profile" evidence="2">
    <location>
        <begin position="1"/>
        <end position="391"/>
    </location>
</feature>
<dbReference type="GO" id="GO:0022857">
    <property type="term" value="F:transmembrane transporter activity"/>
    <property type="evidence" value="ECO:0007669"/>
    <property type="project" value="InterPro"/>
</dbReference>
<dbReference type="PROSITE" id="PS50850">
    <property type="entry name" value="MFS"/>
    <property type="match status" value="1"/>
</dbReference>
<dbReference type="InterPro" id="IPR053160">
    <property type="entry name" value="MFS_DHA3_Transporter"/>
</dbReference>
<protein>
    <recommendedName>
        <fullName evidence="2">Major facilitator superfamily (MFS) profile domain-containing protein</fullName>
    </recommendedName>
</protein>
<dbReference type="InterPro" id="IPR020846">
    <property type="entry name" value="MFS_dom"/>
</dbReference>
<dbReference type="SUPFAM" id="SSF103473">
    <property type="entry name" value="MFS general substrate transporter"/>
    <property type="match status" value="1"/>
</dbReference>
<dbReference type="PANTHER" id="PTHR23530">
    <property type="entry name" value="TRANSPORT PROTEIN-RELATED"/>
    <property type="match status" value="1"/>
</dbReference>
<dbReference type="Gene3D" id="1.20.1250.20">
    <property type="entry name" value="MFS general substrate transporter like domains"/>
    <property type="match status" value="1"/>
</dbReference>
<keyword evidence="1" id="KW-0472">Membrane</keyword>
<dbReference type="InterPro" id="IPR011701">
    <property type="entry name" value="MFS"/>
</dbReference>
<keyword evidence="1" id="KW-1133">Transmembrane helix</keyword>
<evidence type="ECO:0000259" key="2">
    <source>
        <dbReference type="PROSITE" id="PS50850"/>
    </source>
</evidence>
<organism evidence="3">
    <name type="scientific">marine sediment metagenome</name>
    <dbReference type="NCBI Taxonomy" id="412755"/>
    <lineage>
        <taxon>unclassified sequences</taxon>
        <taxon>metagenomes</taxon>
        <taxon>ecological metagenomes</taxon>
    </lineage>
</organism>
<name>A0A0F9UUA6_9ZZZZ</name>
<feature type="transmembrane region" description="Helical" evidence="1">
    <location>
        <begin position="12"/>
        <end position="35"/>
    </location>
</feature>
<evidence type="ECO:0000313" key="3">
    <source>
        <dbReference type="EMBL" id="KKN57228.1"/>
    </source>
</evidence>
<gene>
    <name evidence="3" type="ORF">LCGC14_0564410</name>
</gene>
<comment type="caution">
    <text evidence="3">The sequence shown here is derived from an EMBL/GenBank/DDBJ whole genome shotgun (WGS) entry which is preliminary data.</text>
</comment>
<feature type="transmembrane region" description="Helical" evidence="1">
    <location>
        <begin position="47"/>
        <end position="67"/>
    </location>
</feature>
<evidence type="ECO:0000256" key="1">
    <source>
        <dbReference type="SAM" id="Phobius"/>
    </source>
</evidence>
<feature type="transmembrane region" description="Helical" evidence="1">
    <location>
        <begin position="333"/>
        <end position="355"/>
    </location>
</feature>
<feature type="transmembrane region" description="Helical" evidence="1">
    <location>
        <begin position="243"/>
        <end position="261"/>
    </location>
</feature>
<feature type="transmembrane region" description="Helical" evidence="1">
    <location>
        <begin position="214"/>
        <end position="231"/>
    </location>
</feature>
<dbReference type="PANTHER" id="PTHR23530:SF1">
    <property type="entry name" value="PERMEASE, MAJOR FACILITATOR SUPERFAMILY-RELATED"/>
    <property type="match status" value="1"/>
</dbReference>
<sequence length="393" mass="45223">MREVKSNIWKIYLLQFLQGFWFILPIFILYFKIFNNLSYTQISTLEAAYSIFFFIFTIPCGAFSDLLNKNFSIFFGTIMVAVSMMIIGIGNSYFIFLAGNFIWAIGDGFLYSARGALMYDSIKQVGKEHEYLKISGRSNIFSVFPLILSGFLGPIMFLNNPRLPWLLMAGLWALSIIVVFFLVEPDKDNLERSFKNYVNKIRDGLKFIIHEKHIIWITMFIIAMAIPISFFNEIVSQTYYLEIGFSVNNFSIIFPIIYGVASLTASQSYRLVKLLGEQGSFVFIFTIHSIGLVLMGLLRTPFILIVIIITYISRDFRWVYGDTYINKYADSKIRATILSIISMIISLFLSVFYILGGYLTDIFGIFRVLFMFGIFTAICSFILIFTKPSNNQI</sequence>
<feature type="transmembrane region" description="Helical" evidence="1">
    <location>
        <begin position="140"/>
        <end position="157"/>
    </location>
</feature>
<dbReference type="InterPro" id="IPR036259">
    <property type="entry name" value="MFS_trans_sf"/>
</dbReference>
<proteinExistence type="predicted"/>
<feature type="transmembrane region" description="Helical" evidence="1">
    <location>
        <begin position="74"/>
        <end position="95"/>
    </location>
</feature>
<dbReference type="Pfam" id="PF07690">
    <property type="entry name" value="MFS_1"/>
    <property type="match status" value="1"/>
</dbReference>
<feature type="transmembrane region" description="Helical" evidence="1">
    <location>
        <begin position="163"/>
        <end position="183"/>
    </location>
</feature>
<reference evidence="3" key="1">
    <citation type="journal article" date="2015" name="Nature">
        <title>Complex archaea that bridge the gap between prokaryotes and eukaryotes.</title>
        <authorList>
            <person name="Spang A."/>
            <person name="Saw J.H."/>
            <person name="Jorgensen S.L."/>
            <person name="Zaremba-Niedzwiedzka K."/>
            <person name="Martijn J."/>
            <person name="Lind A.E."/>
            <person name="van Eijk R."/>
            <person name="Schleper C."/>
            <person name="Guy L."/>
            <person name="Ettema T.J."/>
        </authorList>
    </citation>
    <scope>NUCLEOTIDE SEQUENCE</scope>
</reference>
<dbReference type="CDD" id="cd06174">
    <property type="entry name" value="MFS"/>
    <property type="match status" value="1"/>
</dbReference>
<dbReference type="EMBL" id="LAZR01000813">
    <property type="protein sequence ID" value="KKN57228.1"/>
    <property type="molecule type" value="Genomic_DNA"/>
</dbReference>
<dbReference type="AlphaFoldDB" id="A0A0F9UUA6"/>
<accession>A0A0F9UUA6</accession>
<feature type="transmembrane region" description="Helical" evidence="1">
    <location>
        <begin position="362"/>
        <end position="385"/>
    </location>
</feature>
<keyword evidence="1" id="KW-0812">Transmembrane</keyword>
<feature type="transmembrane region" description="Helical" evidence="1">
    <location>
        <begin position="281"/>
        <end position="313"/>
    </location>
</feature>